<dbReference type="Proteomes" id="UP000258613">
    <property type="component" value="Chromosome"/>
</dbReference>
<accession>A0A346PJ56</accession>
<organism evidence="2 5">
    <name type="scientific">Natrarchaeobaculum sulfurireducens</name>
    <dbReference type="NCBI Taxonomy" id="2044521"/>
    <lineage>
        <taxon>Archaea</taxon>
        <taxon>Methanobacteriati</taxon>
        <taxon>Methanobacteriota</taxon>
        <taxon>Stenosarchaea group</taxon>
        <taxon>Halobacteria</taxon>
        <taxon>Halobacteriales</taxon>
        <taxon>Natrialbaceae</taxon>
        <taxon>Natrarchaeobaculum</taxon>
    </lineage>
</organism>
<dbReference type="EMBL" id="CP024047">
    <property type="protein sequence ID" value="AXR79551.1"/>
    <property type="molecule type" value="Genomic_DNA"/>
</dbReference>
<reference evidence="2" key="3">
    <citation type="journal article" date="2019" name="Int. J. Syst. Evol. Microbiol.">
        <title>Natronolimnobius sulfurireducens sp. nov. and Halalkaliarchaeum desulfuricum gen. nov., sp. nov., the first sulfur-respiring alkaliphilic haloarchaea from hypersaline alkaline lakes.</title>
        <authorList>
            <person name="Sorokin D.Y."/>
            <person name="Yakimov M."/>
            <person name="Messina E."/>
            <person name="Merkel A.Y."/>
            <person name="Bale N.J."/>
            <person name="Sinninghe Damste J.S."/>
        </authorList>
    </citation>
    <scope>NUCLEOTIDE SEQUENCE</scope>
    <source>
        <strain evidence="3">AArc-Mg</strain>
        <strain evidence="2">AArc1</strain>
    </source>
</reference>
<keyword evidence="4" id="KW-1185">Reference proteome</keyword>
<evidence type="ECO:0000313" key="2">
    <source>
        <dbReference type="EMBL" id="AXR79551.1"/>
    </source>
</evidence>
<reference evidence="4" key="2">
    <citation type="submission" date="2018-02" db="EMBL/GenBank/DDBJ databases">
        <title>Phenotypic and genomic properties of facultatively anaerobic sulfur-reducing natronoarchaea from hypersaline soda lakes.</title>
        <authorList>
            <person name="Sorokin D.Y."/>
            <person name="Kublanov I.V."/>
            <person name="Roman P."/>
            <person name="Sinninghe Damste J.S."/>
            <person name="Golyshin P.N."/>
            <person name="Rojo D."/>
            <person name="Ciordia S."/>
            <person name="Mena M.D.C."/>
            <person name="Ferrer M."/>
            <person name="Messina E."/>
            <person name="Smedile F."/>
            <person name="La Spada G."/>
            <person name="La Cono V."/>
            <person name="Yakimov M.M."/>
        </authorList>
    </citation>
    <scope>NUCLEOTIDE SEQUENCE [LARGE SCALE GENOMIC DNA]</scope>
    <source>
        <strain evidence="4">AArc-Mg</strain>
    </source>
</reference>
<evidence type="ECO:0000313" key="5">
    <source>
        <dbReference type="Proteomes" id="UP000258707"/>
    </source>
</evidence>
<sequence length="60" mass="6811">MREYETRGRPPTMIDSVPLHVEVMIYLYFALVASVGGYLLARLWLASRRTDEVGDGINPN</sequence>
<evidence type="ECO:0000256" key="1">
    <source>
        <dbReference type="SAM" id="Phobius"/>
    </source>
</evidence>
<dbReference type="EMBL" id="CP027033">
    <property type="protein sequence ID" value="AXR83322.1"/>
    <property type="molecule type" value="Genomic_DNA"/>
</dbReference>
<evidence type="ECO:0000313" key="4">
    <source>
        <dbReference type="Proteomes" id="UP000258613"/>
    </source>
</evidence>
<keyword evidence="1" id="KW-0472">Membrane</keyword>
<dbReference type="Proteomes" id="UP000258707">
    <property type="component" value="Chromosome"/>
</dbReference>
<feature type="transmembrane region" description="Helical" evidence="1">
    <location>
        <begin position="23"/>
        <end position="41"/>
    </location>
</feature>
<name>A0A346PJ56_9EURY</name>
<keyword evidence="1" id="KW-0812">Transmembrane</keyword>
<gene>
    <name evidence="2" type="ORF">AArc1_3248</name>
    <name evidence="3" type="ORF">AArcMg_3340</name>
</gene>
<dbReference type="AlphaFoldDB" id="A0A346PJ56"/>
<keyword evidence="1" id="KW-1133">Transmembrane helix</keyword>
<accession>A0A346PUX7</accession>
<dbReference type="KEGG" id="nan:AArc1_3248"/>
<protein>
    <submittedName>
        <fullName evidence="2">Uncharacterized protein</fullName>
    </submittedName>
</protein>
<proteinExistence type="predicted"/>
<dbReference type="KEGG" id="nag:AArcMg_3340"/>
<reference evidence="5" key="1">
    <citation type="submission" date="2017-10" db="EMBL/GenBank/DDBJ databases">
        <title>Phenotypic and genomic properties of facultatively anaerobic sulfur-reducing natronoarchaea from hypersaline soda lakes.</title>
        <authorList>
            <person name="Sorokin D.Y."/>
            <person name="Kublanov I.V."/>
            <person name="Roman P."/>
            <person name="Sinninghe Damste J.S."/>
            <person name="Golyshin P.N."/>
            <person name="Rojo D."/>
            <person name="Ciordia S."/>
            <person name="Mena Md.C."/>
            <person name="Ferrer M."/>
            <person name="Messina E."/>
            <person name="Smedile F."/>
            <person name="La Spada G."/>
            <person name="La Cono V."/>
            <person name="Yakimov M.M."/>
        </authorList>
    </citation>
    <scope>NUCLEOTIDE SEQUENCE [LARGE SCALE GENOMIC DNA]</scope>
    <source>
        <strain evidence="5">AArc1</strain>
    </source>
</reference>
<evidence type="ECO:0000313" key="3">
    <source>
        <dbReference type="EMBL" id="AXR83322.1"/>
    </source>
</evidence>